<sequence>MSREDLSSTVERTPVKENAEEKRRLREEAFLASTPGWQPPSTRRRIELTRDPQKLRHYLRELSSVLVNVSESPVPSSAQAEPGTDAHAGNPAGQGGKIARGARLAQDVFGNLPPGYERKARRLNSSLPVVIQSASEDAPDVTLEGEPDMMQDLPAAGGPAAGAGTSSPQWYEQLDIGEMSEAESEASASERSAEAGSVARSLPLSLLRRLVGPTVDKGGYYLRAQALERLQQVAAELVQSLAQDLCRVDGAVVVDRSALVRIFANHGVLGGTAGNLELFRLCQRYLPLEVLNSMESALFGGD</sequence>
<dbReference type="OrthoDB" id="4063473at2759"/>
<dbReference type="STRING" id="284811.Q753S0"/>
<feature type="compositionally biased region" description="Low complexity" evidence="1">
    <location>
        <begin position="154"/>
        <end position="164"/>
    </location>
</feature>
<feature type="region of interest" description="Disordered" evidence="1">
    <location>
        <begin position="134"/>
        <end position="167"/>
    </location>
</feature>
<dbReference type="InParanoid" id="Q753S0"/>
<dbReference type="EMBL" id="AE016819">
    <property type="protein sequence ID" value="AAS53627.2"/>
    <property type="molecule type" value="Genomic_DNA"/>
</dbReference>
<evidence type="ECO:0000313" key="2">
    <source>
        <dbReference type="EMBL" id="AAS53627.2"/>
    </source>
</evidence>
<keyword evidence="3" id="KW-1185">Reference proteome</keyword>
<feature type="region of interest" description="Disordered" evidence="1">
    <location>
        <begin position="1"/>
        <end position="24"/>
    </location>
</feature>
<dbReference type="OMA" id="PTEYARM"/>
<accession>Q753S0</accession>
<dbReference type="HOGENOM" id="CLU_070156_0_0_1"/>
<dbReference type="KEGG" id="ago:AGOS_AFR256C"/>
<dbReference type="AlphaFoldDB" id="Q753S0"/>
<reference evidence="2 3" key="1">
    <citation type="journal article" date="2004" name="Science">
        <title>The Ashbya gossypii genome as a tool for mapping the ancient Saccharomyces cerevisiae genome.</title>
        <authorList>
            <person name="Dietrich F.S."/>
            <person name="Voegeli S."/>
            <person name="Brachat S."/>
            <person name="Lerch A."/>
            <person name="Gates K."/>
            <person name="Steiner S."/>
            <person name="Mohr C."/>
            <person name="Pohlmann R."/>
            <person name="Luedi P."/>
            <person name="Choi S."/>
            <person name="Wing R.A."/>
            <person name="Flavier A."/>
            <person name="Gaffney T.D."/>
            <person name="Philippsen P."/>
        </authorList>
    </citation>
    <scope>NUCLEOTIDE SEQUENCE [LARGE SCALE GENOMIC DNA]</scope>
    <source>
        <strain evidence="3">ATCC 10895 / CBS 109.51 / FGSC 9923 / NRRL Y-1056</strain>
    </source>
</reference>
<dbReference type="Proteomes" id="UP000000591">
    <property type="component" value="Chromosome VI"/>
</dbReference>
<feature type="compositionally biased region" description="Acidic residues" evidence="1">
    <location>
        <begin position="137"/>
        <end position="149"/>
    </location>
</feature>
<evidence type="ECO:0000256" key="1">
    <source>
        <dbReference type="SAM" id="MobiDB-lite"/>
    </source>
</evidence>
<reference evidence="3" key="2">
    <citation type="journal article" date="2013" name="G3 (Bethesda)">
        <title>Genomes of Ashbya fungi isolated from insects reveal four mating-type loci, numerous translocations, lack of transposons, and distinct gene duplications.</title>
        <authorList>
            <person name="Dietrich F.S."/>
            <person name="Voegeli S."/>
            <person name="Kuo S."/>
            <person name="Philippsen P."/>
        </authorList>
    </citation>
    <scope>GENOME REANNOTATION</scope>
    <source>
        <strain evidence="3">ATCC 10895 / CBS 109.51 / FGSC 9923 / NRRL Y-1056</strain>
    </source>
</reference>
<organism evidence="2 3">
    <name type="scientific">Eremothecium gossypii (strain ATCC 10895 / CBS 109.51 / FGSC 9923 / NRRL Y-1056)</name>
    <name type="common">Yeast</name>
    <name type="synonym">Ashbya gossypii</name>
    <dbReference type="NCBI Taxonomy" id="284811"/>
    <lineage>
        <taxon>Eukaryota</taxon>
        <taxon>Fungi</taxon>
        <taxon>Dikarya</taxon>
        <taxon>Ascomycota</taxon>
        <taxon>Saccharomycotina</taxon>
        <taxon>Saccharomycetes</taxon>
        <taxon>Saccharomycetales</taxon>
        <taxon>Saccharomycetaceae</taxon>
        <taxon>Eremothecium</taxon>
    </lineage>
</organism>
<proteinExistence type="predicted"/>
<gene>
    <name evidence="2" type="ORF">AGOS_AFR256C</name>
</gene>
<dbReference type="GeneID" id="4622066"/>
<feature type="compositionally biased region" description="Basic and acidic residues" evidence="1">
    <location>
        <begin position="13"/>
        <end position="24"/>
    </location>
</feature>
<name>Q753S0_EREGS</name>
<evidence type="ECO:0000313" key="3">
    <source>
        <dbReference type="Proteomes" id="UP000000591"/>
    </source>
</evidence>
<protein>
    <submittedName>
        <fullName evidence="2">AFR256Cp</fullName>
    </submittedName>
</protein>
<dbReference type="RefSeq" id="NP_985803.2">
    <property type="nucleotide sequence ID" value="NM_211158.2"/>
</dbReference>
<feature type="region of interest" description="Disordered" evidence="1">
    <location>
        <begin position="69"/>
        <end position="97"/>
    </location>
</feature>